<dbReference type="OrthoDB" id="437783at2759"/>
<feature type="transmembrane region" description="Helical" evidence="1">
    <location>
        <begin position="64"/>
        <end position="88"/>
    </location>
</feature>
<evidence type="ECO:0000256" key="1">
    <source>
        <dbReference type="SAM" id="Phobius"/>
    </source>
</evidence>
<comment type="caution">
    <text evidence="2">The sequence shown here is derived from an EMBL/GenBank/DDBJ whole genome shotgun (WGS) entry which is preliminary data.</text>
</comment>
<proteinExistence type="predicted"/>
<keyword evidence="1" id="KW-0812">Transmembrane</keyword>
<dbReference type="Proteomes" id="UP000186817">
    <property type="component" value="Unassembled WGS sequence"/>
</dbReference>
<gene>
    <name evidence="2" type="ORF">AK812_SmicGene42907</name>
</gene>
<name>A0A1Q9C2C6_SYMMI</name>
<accession>A0A1Q9C2C6</accession>
<protein>
    <submittedName>
        <fullName evidence="2">Uncharacterized protein</fullName>
    </submittedName>
</protein>
<reference evidence="2 3" key="1">
    <citation type="submission" date="2016-02" db="EMBL/GenBank/DDBJ databases">
        <title>Genome analysis of coral dinoflagellate symbionts highlights evolutionary adaptations to a symbiotic lifestyle.</title>
        <authorList>
            <person name="Aranda M."/>
            <person name="Li Y."/>
            <person name="Liew Y.J."/>
            <person name="Baumgarten S."/>
            <person name="Simakov O."/>
            <person name="Wilson M."/>
            <person name="Piel J."/>
            <person name="Ashoor H."/>
            <person name="Bougouffa S."/>
            <person name="Bajic V.B."/>
            <person name="Ryu T."/>
            <person name="Ravasi T."/>
            <person name="Bayer T."/>
            <person name="Micklem G."/>
            <person name="Kim H."/>
            <person name="Bhak J."/>
            <person name="Lajeunesse T.C."/>
            <person name="Voolstra C.R."/>
        </authorList>
    </citation>
    <scope>NUCLEOTIDE SEQUENCE [LARGE SCALE GENOMIC DNA]</scope>
    <source>
        <strain evidence="2 3">CCMP2467</strain>
    </source>
</reference>
<keyword evidence="1" id="KW-0472">Membrane</keyword>
<sequence>MTGEYSGDIETRSSWFLPAFGVSGGDLNTPPESVSELADDVAFALLGSVLVLELLELELLSAFVALRLVFCFAFGFGTLLGFAVLLLWDTPPDPAAPELRVARAARTMLGDDLASKKNVVLVEDHLGMEVPGRCLVKTVGTRSPPETLASRSRLFEDCLSAVAT</sequence>
<evidence type="ECO:0000313" key="2">
    <source>
        <dbReference type="EMBL" id="OLP77078.1"/>
    </source>
</evidence>
<dbReference type="EMBL" id="LSRX01001851">
    <property type="protein sequence ID" value="OLP77078.1"/>
    <property type="molecule type" value="Genomic_DNA"/>
</dbReference>
<evidence type="ECO:0000313" key="3">
    <source>
        <dbReference type="Proteomes" id="UP000186817"/>
    </source>
</evidence>
<feature type="transmembrane region" description="Helical" evidence="1">
    <location>
        <begin position="41"/>
        <end position="57"/>
    </location>
</feature>
<dbReference type="AlphaFoldDB" id="A0A1Q9C2C6"/>
<keyword evidence="1" id="KW-1133">Transmembrane helix</keyword>
<keyword evidence="3" id="KW-1185">Reference proteome</keyword>
<organism evidence="2 3">
    <name type="scientific">Symbiodinium microadriaticum</name>
    <name type="common">Dinoflagellate</name>
    <name type="synonym">Zooxanthella microadriatica</name>
    <dbReference type="NCBI Taxonomy" id="2951"/>
    <lineage>
        <taxon>Eukaryota</taxon>
        <taxon>Sar</taxon>
        <taxon>Alveolata</taxon>
        <taxon>Dinophyceae</taxon>
        <taxon>Suessiales</taxon>
        <taxon>Symbiodiniaceae</taxon>
        <taxon>Symbiodinium</taxon>
    </lineage>
</organism>